<keyword evidence="3" id="KW-0732">Signal</keyword>
<accession>A0A8H7DMT7</accession>
<name>A0A8H7DMT7_9AGAR</name>
<reference evidence="4" key="1">
    <citation type="submission" date="2020-05" db="EMBL/GenBank/DDBJ databases">
        <title>Mycena genomes resolve the evolution of fungal bioluminescence.</title>
        <authorList>
            <person name="Tsai I.J."/>
        </authorList>
    </citation>
    <scope>NUCLEOTIDE SEQUENCE</scope>
    <source>
        <strain evidence="4">160909Yilan</strain>
    </source>
</reference>
<feature type="transmembrane region" description="Helical" evidence="2">
    <location>
        <begin position="205"/>
        <end position="228"/>
    </location>
</feature>
<protein>
    <recommendedName>
        <fullName evidence="6">Mid2 domain-containing protein</fullName>
    </recommendedName>
</protein>
<organism evidence="4 5">
    <name type="scientific">Mycena sanguinolenta</name>
    <dbReference type="NCBI Taxonomy" id="230812"/>
    <lineage>
        <taxon>Eukaryota</taxon>
        <taxon>Fungi</taxon>
        <taxon>Dikarya</taxon>
        <taxon>Basidiomycota</taxon>
        <taxon>Agaricomycotina</taxon>
        <taxon>Agaricomycetes</taxon>
        <taxon>Agaricomycetidae</taxon>
        <taxon>Agaricales</taxon>
        <taxon>Marasmiineae</taxon>
        <taxon>Mycenaceae</taxon>
        <taxon>Mycena</taxon>
    </lineage>
</organism>
<dbReference type="AlphaFoldDB" id="A0A8H7DMT7"/>
<gene>
    <name evidence="4" type="ORF">MSAN_00239300</name>
</gene>
<evidence type="ECO:0000313" key="4">
    <source>
        <dbReference type="EMBL" id="KAF7378148.1"/>
    </source>
</evidence>
<feature type="region of interest" description="Disordered" evidence="1">
    <location>
        <begin position="161"/>
        <end position="180"/>
    </location>
</feature>
<dbReference type="OrthoDB" id="3234968at2759"/>
<evidence type="ECO:0000313" key="5">
    <source>
        <dbReference type="Proteomes" id="UP000623467"/>
    </source>
</evidence>
<keyword evidence="5" id="KW-1185">Reference proteome</keyword>
<keyword evidence="2" id="KW-1133">Transmembrane helix</keyword>
<sequence length="306" mass="31375">MLVRSLLLLLAATWPCIDALLNVSVDDTDMTMITYQGVWEASSTHTSSLDFGGSHTLSSDSAANATFVFTGVDVYYLSPRWPYNVSSRISIDGQPSVLVNLTDPVASTTPVGGSESAMYSVAWSATNLANTSHTVLVTYGDYVIVDGFIYTVDNGSSPISSSSAASSSAAPSSSSTSGSQSASATLAASSAGASVIPSGHKGLTIGLATALPLAALVAAALIAFALCYRRRGLQRRSTRTKFVLDDSPPAQPVYAAVSPPHPQMSSISASQYASSLAPGGGARYPAFSAASHAQMSSNTPSISSLP</sequence>
<feature type="signal peptide" evidence="3">
    <location>
        <begin position="1"/>
        <end position="19"/>
    </location>
</feature>
<evidence type="ECO:0000256" key="1">
    <source>
        <dbReference type="SAM" id="MobiDB-lite"/>
    </source>
</evidence>
<dbReference type="EMBL" id="JACAZH010000001">
    <property type="protein sequence ID" value="KAF7378148.1"/>
    <property type="molecule type" value="Genomic_DNA"/>
</dbReference>
<evidence type="ECO:0008006" key="6">
    <source>
        <dbReference type="Google" id="ProtNLM"/>
    </source>
</evidence>
<dbReference type="Proteomes" id="UP000623467">
    <property type="component" value="Unassembled WGS sequence"/>
</dbReference>
<dbReference type="Gene3D" id="2.60.120.260">
    <property type="entry name" value="Galactose-binding domain-like"/>
    <property type="match status" value="1"/>
</dbReference>
<comment type="caution">
    <text evidence="4">The sequence shown here is derived from an EMBL/GenBank/DDBJ whole genome shotgun (WGS) entry which is preliminary data.</text>
</comment>
<keyword evidence="2" id="KW-0812">Transmembrane</keyword>
<keyword evidence="2" id="KW-0472">Membrane</keyword>
<feature type="compositionally biased region" description="Low complexity" evidence="1">
    <location>
        <begin position="265"/>
        <end position="277"/>
    </location>
</feature>
<evidence type="ECO:0000256" key="2">
    <source>
        <dbReference type="SAM" id="Phobius"/>
    </source>
</evidence>
<proteinExistence type="predicted"/>
<evidence type="ECO:0000256" key="3">
    <source>
        <dbReference type="SAM" id="SignalP"/>
    </source>
</evidence>
<feature type="chain" id="PRO_5034394110" description="Mid2 domain-containing protein" evidence="3">
    <location>
        <begin position="20"/>
        <end position="306"/>
    </location>
</feature>
<feature type="region of interest" description="Disordered" evidence="1">
    <location>
        <begin position="259"/>
        <end position="278"/>
    </location>
</feature>